<keyword evidence="3" id="KW-1185">Reference proteome</keyword>
<dbReference type="Pfam" id="PF04883">
    <property type="entry name" value="HK97-gp10_like"/>
    <property type="match status" value="1"/>
</dbReference>
<sequence>MSDSADQIAREIQRQVEVQGEPELRRELKKYAEEVKAYAVSISPYDPTDEPPHYRDQWAARLRTLRGRLPSARVENKSKIAHLVEDGTAEYERPQGGSSPAAHVAARTAFHFGGTPDHGGTGEGEA</sequence>
<gene>
    <name evidence="2" type="ORF">BST42_03145</name>
</gene>
<dbReference type="InterPro" id="IPR010064">
    <property type="entry name" value="HK97-gp10_tail"/>
</dbReference>
<dbReference type="OrthoDB" id="9841508at2"/>
<dbReference type="EMBL" id="MVIH01000001">
    <property type="protein sequence ID" value="ORB57386.1"/>
    <property type="molecule type" value="Genomic_DNA"/>
</dbReference>
<feature type="compositionally biased region" description="Gly residues" evidence="1">
    <location>
        <begin position="116"/>
        <end position="126"/>
    </location>
</feature>
<evidence type="ECO:0000256" key="1">
    <source>
        <dbReference type="SAM" id="MobiDB-lite"/>
    </source>
</evidence>
<accession>A0A1X0J6I9</accession>
<dbReference type="AlphaFoldDB" id="A0A1X0J6I9"/>
<evidence type="ECO:0000313" key="3">
    <source>
        <dbReference type="Proteomes" id="UP000192534"/>
    </source>
</evidence>
<organism evidence="2 3">
    <name type="scientific">Mycolicibacterium rhodesiae</name>
    <name type="common">Mycobacterium rhodesiae</name>
    <dbReference type="NCBI Taxonomy" id="36814"/>
    <lineage>
        <taxon>Bacteria</taxon>
        <taxon>Bacillati</taxon>
        <taxon>Actinomycetota</taxon>
        <taxon>Actinomycetes</taxon>
        <taxon>Mycobacteriales</taxon>
        <taxon>Mycobacteriaceae</taxon>
        <taxon>Mycolicibacterium</taxon>
    </lineage>
</organism>
<name>A0A1X0J6I9_MYCRH</name>
<dbReference type="Proteomes" id="UP000192534">
    <property type="component" value="Unassembled WGS sequence"/>
</dbReference>
<proteinExistence type="predicted"/>
<comment type="caution">
    <text evidence="2">The sequence shown here is derived from an EMBL/GenBank/DDBJ whole genome shotgun (WGS) entry which is preliminary data.</text>
</comment>
<reference evidence="2 3" key="1">
    <citation type="submission" date="2016-12" db="EMBL/GenBank/DDBJ databases">
        <title>The new phylogeny of genus Mycobacterium.</title>
        <authorList>
            <person name="Tortoli E."/>
            <person name="Trovato A."/>
            <person name="Cirillo D.M."/>
        </authorList>
    </citation>
    <scope>NUCLEOTIDE SEQUENCE [LARGE SCALE GENOMIC DNA]</scope>
    <source>
        <strain evidence="2 3">DSM 44223</strain>
    </source>
</reference>
<dbReference type="RefSeq" id="WP_083117053.1">
    <property type="nucleotide sequence ID" value="NZ_JACKUO010000042.1"/>
</dbReference>
<evidence type="ECO:0000313" key="2">
    <source>
        <dbReference type="EMBL" id="ORB57386.1"/>
    </source>
</evidence>
<protein>
    <submittedName>
        <fullName evidence="2">Uncharacterized protein</fullName>
    </submittedName>
</protein>
<feature type="region of interest" description="Disordered" evidence="1">
    <location>
        <begin position="87"/>
        <end position="126"/>
    </location>
</feature>